<dbReference type="EMBL" id="JBHSFP010000032">
    <property type="protein sequence ID" value="MFC4535494.1"/>
    <property type="molecule type" value="Genomic_DNA"/>
</dbReference>
<evidence type="ECO:0000256" key="10">
    <source>
        <dbReference type="SAM" id="MobiDB-lite"/>
    </source>
</evidence>
<comment type="pathway">
    <text evidence="2">Glycolipid biosynthesis; glycosylphosphatidylinositol-anchor biosynthesis.</text>
</comment>
<proteinExistence type="predicted"/>
<dbReference type="GO" id="GO:0016757">
    <property type="term" value="F:glycosyltransferase activity"/>
    <property type="evidence" value="ECO:0007669"/>
    <property type="project" value="UniProtKB-KW"/>
</dbReference>
<keyword evidence="4 12" id="KW-0328">Glycosyltransferase</keyword>
<evidence type="ECO:0000256" key="8">
    <source>
        <dbReference type="ARBA" id="ARBA00022989"/>
    </source>
</evidence>
<evidence type="ECO:0000256" key="9">
    <source>
        <dbReference type="ARBA" id="ARBA00023136"/>
    </source>
</evidence>
<comment type="caution">
    <text evidence="12">The sequence shown here is derived from an EMBL/GenBank/DDBJ whole genome shotgun (WGS) entry which is preliminary data.</text>
</comment>
<dbReference type="Pfam" id="PF04188">
    <property type="entry name" value="Mannosyl_trans2"/>
    <property type="match status" value="1"/>
</dbReference>
<feature type="compositionally biased region" description="Gly residues" evidence="10">
    <location>
        <begin position="49"/>
        <end position="58"/>
    </location>
</feature>
<organism evidence="12 13">
    <name type="scientific">Sphaerisporangium dianthi</name>
    <dbReference type="NCBI Taxonomy" id="1436120"/>
    <lineage>
        <taxon>Bacteria</taxon>
        <taxon>Bacillati</taxon>
        <taxon>Actinomycetota</taxon>
        <taxon>Actinomycetes</taxon>
        <taxon>Streptosporangiales</taxon>
        <taxon>Streptosporangiaceae</taxon>
        <taxon>Sphaerisporangium</taxon>
    </lineage>
</organism>
<feature type="transmembrane region" description="Helical" evidence="11">
    <location>
        <begin position="529"/>
        <end position="555"/>
    </location>
</feature>
<evidence type="ECO:0000313" key="12">
    <source>
        <dbReference type="EMBL" id="MFC4535494.1"/>
    </source>
</evidence>
<comment type="subcellular location">
    <subcellularLocation>
        <location evidence="1">Endoplasmic reticulum membrane</location>
        <topology evidence="1">Multi-pass membrane protein</topology>
    </subcellularLocation>
</comment>
<dbReference type="PANTHER" id="PTHR12468:SF2">
    <property type="entry name" value="GPI MANNOSYLTRANSFERASE 2"/>
    <property type="match status" value="1"/>
</dbReference>
<sequence length="556" mass="59167">MERTPPREPAATTAAPAATTEPESDSDAVPAKEAGGTADGGAATTSNGAGVGGAGVAGRNGTATGTVPADDNGAVHAPETTAATESRPATDTATDTAAEATAGTESRPAADTAAEATAGTESRTSTGAATVTEAGSRTAGDAQTVAGAATLTEAEPRTSGEASRDGETPTDGEAEGGEGAGRVRDRWWPPRFVTDATDRRALLIWLCSHIGFLIYTYLAAPGRTTDPFLNRLTRWDAENFIAIAEWGYDGPPGMQDSAKLPAFFPGMALLVRLLRPILHDGRLITVLISLVASAVAAVALSRLAEHMFKGSGTFAVAALFLSPFAAFLHTGYSESLFLALAFPAWLLARKGRWDDAALCAAAAASVRISGLFLALGLVVMWLVAENGRRAPESRRQWLWLALPAIPVGLYTLYHWTRTGDLLAYNSVQAQYWGRHAVWPWEAFLNTWNMSDDIPTLTTSYYEEIVAAAVLLGLAIWLAVRRRWPELTYMVPQVLSFLTLSSFYLSIGRASLTWFPLWLALGYAGVRRPWLFWTIMAIMLPVMAINVGNFTTGAWIG</sequence>
<feature type="transmembrane region" description="Helical" evidence="11">
    <location>
        <begin position="283"/>
        <end position="303"/>
    </location>
</feature>
<keyword evidence="8 11" id="KW-1133">Transmembrane helix</keyword>
<dbReference type="RefSeq" id="WP_380848164.1">
    <property type="nucleotide sequence ID" value="NZ_JBHSFP010000032.1"/>
</dbReference>
<feature type="transmembrane region" description="Helical" evidence="11">
    <location>
        <begin position="396"/>
        <end position="415"/>
    </location>
</feature>
<evidence type="ECO:0000256" key="7">
    <source>
        <dbReference type="ARBA" id="ARBA00022824"/>
    </source>
</evidence>
<feature type="compositionally biased region" description="Low complexity" evidence="10">
    <location>
        <begin position="9"/>
        <end position="21"/>
    </location>
</feature>
<reference evidence="13" key="1">
    <citation type="journal article" date="2019" name="Int. J. Syst. Evol. Microbiol.">
        <title>The Global Catalogue of Microorganisms (GCM) 10K type strain sequencing project: providing services to taxonomists for standard genome sequencing and annotation.</title>
        <authorList>
            <consortium name="The Broad Institute Genomics Platform"/>
            <consortium name="The Broad Institute Genome Sequencing Center for Infectious Disease"/>
            <person name="Wu L."/>
            <person name="Ma J."/>
        </authorList>
    </citation>
    <scope>NUCLEOTIDE SEQUENCE [LARGE SCALE GENOMIC DNA]</scope>
    <source>
        <strain evidence="13">CGMCC 4.7132</strain>
    </source>
</reference>
<feature type="transmembrane region" description="Helical" evidence="11">
    <location>
        <begin position="460"/>
        <end position="479"/>
    </location>
</feature>
<evidence type="ECO:0000256" key="1">
    <source>
        <dbReference type="ARBA" id="ARBA00004477"/>
    </source>
</evidence>
<dbReference type="Proteomes" id="UP001596004">
    <property type="component" value="Unassembled WGS sequence"/>
</dbReference>
<protein>
    <submittedName>
        <fullName evidence="12">Mannosyltransferase family protein</fullName>
    </submittedName>
</protein>
<evidence type="ECO:0000256" key="2">
    <source>
        <dbReference type="ARBA" id="ARBA00004687"/>
    </source>
</evidence>
<keyword evidence="13" id="KW-1185">Reference proteome</keyword>
<feature type="compositionally biased region" description="Basic and acidic residues" evidence="10">
    <location>
        <begin position="154"/>
        <end position="167"/>
    </location>
</feature>
<keyword evidence="7" id="KW-0256">Endoplasmic reticulum</keyword>
<evidence type="ECO:0000256" key="6">
    <source>
        <dbReference type="ARBA" id="ARBA00022692"/>
    </source>
</evidence>
<accession>A0ABV9CQC5</accession>
<dbReference type="InterPro" id="IPR007315">
    <property type="entry name" value="PIG-V/Gpi18"/>
</dbReference>
<feature type="transmembrane region" description="Helical" evidence="11">
    <location>
        <begin position="201"/>
        <end position="220"/>
    </location>
</feature>
<evidence type="ECO:0000256" key="4">
    <source>
        <dbReference type="ARBA" id="ARBA00022676"/>
    </source>
</evidence>
<name>A0ABV9CQC5_9ACTN</name>
<feature type="transmembrane region" description="Helical" evidence="11">
    <location>
        <begin position="360"/>
        <end position="384"/>
    </location>
</feature>
<feature type="compositionally biased region" description="Low complexity" evidence="10">
    <location>
        <begin position="34"/>
        <end position="48"/>
    </location>
</feature>
<feature type="compositionally biased region" description="Low complexity" evidence="10">
    <location>
        <begin position="89"/>
        <end position="130"/>
    </location>
</feature>
<keyword evidence="9 11" id="KW-0472">Membrane</keyword>
<gene>
    <name evidence="12" type="ORF">ACFO60_32420</name>
</gene>
<evidence type="ECO:0000313" key="13">
    <source>
        <dbReference type="Proteomes" id="UP001596004"/>
    </source>
</evidence>
<keyword evidence="6 11" id="KW-0812">Transmembrane</keyword>
<evidence type="ECO:0000256" key="3">
    <source>
        <dbReference type="ARBA" id="ARBA00022502"/>
    </source>
</evidence>
<feature type="transmembrane region" description="Helical" evidence="11">
    <location>
        <begin position="486"/>
        <end position="509"/>
    </location>
</feature>
<evidence type="ECO:0000256" key="11">
    <source>
        <dbReference type="SAM" id="Phobius"/>
    </source>
</evidence>
<keyword evidence="3" id="KW-0337">GPI-anchor biosynthesis</keyword>
<evidence type="ECO:0000256" key="5">
    <source>
        <dbReference type="ARBA" id="ARBA00022679"/>
    </source>
</evidence>
<dbReference type="PANTHER" id="PTHR12468">
    <property type="entry name" value="GPI MANNOSYLTRANSFERASE 2"/>
    <property type="match status" value="1"/>
</dbReference>
<feature type="transmembrane region" description="Helical" evidence="11">
    <location>
        <begin position="315"/>
        <end position="348"/>
    </location>
</feature>
<keyword evidence="5" id="KW-0808">Transferase</keyword>
<feature type="region of interest" description="Disordered" evidence="10">
    <location>
        <begin position="1"/>
        <end position="184"/>
    </location>
</feature>